<dbReference type="OrthoDB" id="190098at2759"/>
<keyword evidence="2" id="KW-0175">Coiled coil</keyword>
<dbReference type="GO" id="GO:0019104">
    <property type="term" value="F:DNA N-glycosylase activity"/>
    <property type="evidence" value="ECO:0007669"/>
    <property type="project" value="InterPro"/>
</dbReference>
<dbReference type="PANTHER" id="PTHR21292:SF7">
    <property type="entry name" value="EXOCYST COMPLEX COMPONENT 3-LIKE 2"/>
    <property type="match status" value="1"/>
</dbReference>
<proteinExistence type="inferred from homology"/>
<evidence type="ECO:0000256" key="2">
    <source>
        <dbReference type="SAM" id="Coils"/>
    </source>
</evidence>
<dbReference type="GeneTree" id="ENSGT01030000234613"/>
<evidence type="ECO:0000313" key="5">
    <source>
        <dbReference type="Ensembl" id="ENSDLAP00005008172.2"/>
    </source>
</evidence>
<feature type="compositionally biased region" description="Polar residues" evidence="3">
    <location>
        <begin position="103"/>
        <end position="119"/>
    </location>
</feature>
<dbReference type="Ensembl" id="ENSDLAT00005008941.2">
    <property type="protein sequence ID" value="ENSDLAP00005008172.2"/>
    <property type="gene ID" value="ENSDLAG00005004281.2"/>
</dbReference>
<dbReference type="GO" id="GO:0003906">
    <property type="term" value="F:DNA-(apurinic or apyrimidinic site) endonuclease activity"/>
    <property type="evidence" value="ECO:0007669"/>
    <property type="project" value="InterPro"/>
</dbReference>
<accession>A0A8C4DS68</accession>
<dbReference type="InterPro" id="IPR042532">
    <property type="entry name" value="EXOC3/Sec6_C"/>
</dbReference>
<evidence type="ECO:0000313" key="6">
    <source>
        <dbReference type="Proteomes" id="UP000694389"/>
    </source>
</evidence>
<dbReference type="InterPro" id="IPR010326">
    <property type="entry name" value="EXOC3/Sec6"/>
</dbReference>
<dbReference type="GO" id="GO:0051601">
    <property type="term" value="P:exocyst localization"/>
    <property type="evidence" value="ECO:0007669"/>
    <property type="project" value="TreeGrafter"/>
</dbReference>
<dbReference type="OMA" id="MDVHMLV"/>
<dbReference type="Proteomes" id="UP000694389">
    <property type="component" value="Unassembled WGS sequence"/>
</dbReference>
<name>A0A8C4DS68_DICLA</name>
<dbReference type="InterPro" id="IPR012319">
    <property type="entry name" value="FPG_cat"/>
</dbReference>
<feature type="domain" description="Formamidopyrimidine-DNA glycosylase catalytic" evidence="4">
    <location>
        <begin position="185"/>
        <end position="357"/>
    </location>
</feature>
<feature type="compositionally biased region" description="Polar residues" evidence="3">
    <location>
        <begin position="15"/>
        <end position="25"/>
    </location>
</feature>
<evidence type="ECO:0000259" key="4">
    <source>
        <dbReference type="PROSITE" id="PS51068"/>
    </source>
</evidence>
<dbReference type="Gene3D" id="1.10.357.50">
    <property type="match status" value="1"/>
</dbReference>
<feature type="coiled-coil region" evidence="2">
    <location>
        <begin position="161"/>
        <end position="226"/>
    </location>
</feature>
<dbReference type="Pfam" id="PF06046">
    <property type="entry name" value="Sec6"/>
    <property type="match status" value="1"/>
</dbReference>
<dbReference type="PANTHER" id="PTHR21292">
    <property type="entry name" value="EXOCYST COMPLEX COMPONENT SEC6-RELATED"/>
    <property type="match status" value="1"/>
</dbReference>
<dbReference type="GO" id="GO:0006887">
    <property type="term" value="P:exocytosis"/>
    <property type="evidence" value="ECO:0007669"/>
    <property type="project" value="InterPro"/>
</dbReference>
<dbReference type="PROSITE" id="PS51068">
    <property type="entry name" value="FPG_CAT"/>
    <property type="match status" value="1"/>
</dbReference>
<dbReference type="GeneID" id="127354739"/>
<protein>
    <recommendedName>
        <fullName evidence="4">Formamidopyrimidine-DNA glycosylase catalytic domain-containing protein</fullName>
    </recommendedName>
</protein>
<dbReference type="RefSeq" id="XP_051240839.1">
    <property type="nucleotide sequence ID" value="XM_051384879.1"/>
</dbReference>
<dbReference type="RefSeq" id="XP_051240846.1">
    <property type="nucleotide sequence ID" value="XM_051384886.1"/>
</dbReference>
<feature type="region of interest" description="Disordered" evidence="3">
    <location>
        <begin position="1"/>
        <end position="122"/>
    </location>
</feature>
<dbReference type="GO" id="GO:0000145">
    <property type="term" value="C:exocyst"/>
    <property type="evidence" value="ECO:0007669"/>
    <property type="project" value="InterPro"/>
</dbReference>
<organism evidence="5 6">
    <name type="scientific">Dicentrarchus labrax</name>
    <name type="common">European seabass</name>
    <name type="synonym">Morone labrax</name>
    <dbReference type="NCBI Taxonomy" id="13489"/>
    <lineage>
        <taxon>Eukaryota</taxon>
        <taxon>Metazoa</taxon>
        <taxon>Chordata</taxon>
        <taxon>Craniata</taxon>
        <taxon>Vertebrata</taxon>
        <taxon>Euteleostomi</taxon>
        <taxon>Actinopterygii</taxon>
        <taxon>Neopterygii</taxon>
        <taxon>Teleostei</taxon>
        <taxon>Neoteleostei</taxon>
        <taxon>Acanthomorphata</taxon>
        <taxon>Eupercaria</taxon>
        <taxon>Moronidae</taxon>
        <taxon>Dicentrarchus</taxon>
    </lineage>
</organism>
<dbReference type="GO" id="GO:0008270">
    <property type="term" value="F:zinc ion binding"/>
    <property type="evidence" value="ECO:0007669"/>
    <property type="project" value="InterPro"/>
</dbReference>
<keyword evidence="6" id="KW-1185">Reference proteome</keyword>
<sequence>MMDKPTENADEDTVSLKSNGKSPTNGAPLGMLKSFRQSFRRVAEKSPLKSGGKGSKVIPKADTGDNELGSPPPPSPSLSCGSPVTSPLKNFMEKKEEDETGDVTPQQSKGLTRSKTDPNMSGIGDALLRRGASIRNSLKFGKKDKVKNLTGALVPLTEGSAEEKKEEKEEEEEVWEEIKEAYTLPEIPHTPLSVMQINKLIEMEVLEEAHLNLLAMRQEFKQEQERCGEDSSMELAKKEKDLNLLYGELRNKINTIVRDSNSLTSRNKGLLVHVARIIQEEMKRAEEPGGLPGSWMESWTEAVGEGVQVKVGNVHLEPKEQNQSWLAVHLGLLGKAIVEDLETVKKELRWSYPPSFKVFSTYVRSYHRVVGQHLKKLEREVTELKDLYALLDWIINRYKSEKIMGSLSLQPDMKDESTDLQLEADFLKQLKDKYCWRVKEDTRASLDNIIELENKDFWMHSKTPEKEDDFLDSQIHMDIWTNVKGSIVNTQKIDAQLEQKVVSSCLQELKEFPKRFETQYKRHCSALRQQPLWTEYHITYINSFTALQQHMEDYRDACPAEVEEFRKEVKWLVVRLMEELEDQYKEDVKAYLRRMMTRKWLTDDEDFKHLQSRTELLSEHCSLLRPPHNQEFASRLHYHVVKEYVGQLMKNNYSCKNRKHEKAVTKIREQWSELRDLFEDMNSTHEWLHHVGNDLSNIIIQKNKSDIKNHLQPLVEHYPDFSRKHLDAVLYFRGPLRGREHQLIMRRLAELKKNAGGGDKSQVLFGDMQVTVNTDCLSNLPFSCFSCLLPDN</sequence>
<dbReference type="GO" id="GO:0000149">
    <property type="term" value="F:SNARE binding"/>
    <property type="evidence" value="ECO:0007669"/>
    <property type="project" value="TreeGrafter"/>
</dbReference>
<evidence type="ECO:0000256" key="1">
    <source>
        <dbReference type="ARBA" id="ARBA00009447"/>
    </source>
</evidence>
<gene>
    <name evidence="5" type="primary">exoc3l4</name>
</gene>
<dbReference type="GO" id="GO:0006284">
    <property type="term" value="P:base-excision repair"/>
    <property type="evidence" value="ECO:0007669"/>
    <property type="project" value="InterPro"/>
</dbReference>
<reference evidence="5" key="2">
    <citation type="submission" date="2025-09" db="UniProtKB">
        <authorList>
            <consortium name="Ensembl"/>
        </authorList>
    </citation>
    <scope>IDENTIFICATION</scope>
</reference>
<dbReference type="CTD" id="91828"/>
<dbReference type="AlphaFoldDB" id="A0A8C4DS68"/>
<reference evidence="5" key="1">
    <citation type="submission" date="2025-08" db="UniProtKB">
        <authorList>
            <consortium name="Ensembl"/>
        </authorList>
    </citation>
    <scope>IDENTIFICATION</scope>
</reference>
<evidence type="ECO:0000256" key="3">
    <source>
        <dbReference type="SAM" id="MobiDB-lite"/>
    </source>
</evidence>
<comment type="similarity">
    <text evidence="1">Belongs to the SEC6 family.</text>
</comment>
<dbReference type="Gene3D" id="1.10.357.70">
    <property type="entry name" value="Exocyst complex component Sec6, C-terminal domain"/>
    <property type="match status" value="1"/>
</dbReference>